<dbReference type="Proteomes" id="UP001348492">
    <property type="component" value="Chromosome"/>
</dbReference>
<keyword evidence="2" id="KW-1185">Reference proteome</keyword>
<accession>A0ABZ2EVZ5</accession>
<evidence type="ECO:0000313" key="2">
    <source>
        <dbReference type="Proteomes" id="UP001348492"/>
    </source>
</evidence>
<reference evidence="1 2" key="1">
    <citation type="journal article" date="2023" name="PLoS ONE">
        <title>Genome-based metabolic and phylogenomic analysis of three Terrisporobacter species.</title>
        <authorList>
            <person name="Boer T."/>
            <person name="Bengelsdorf F.R."/>
            <person name="Bomeke M."/>
            <person name="Daniel R."/>
            <person name="Poehlein A."/>
        </authorList>
    </citation>
    <scope>NUCLEOTIDE SEQUENCE [LARGE SCALE GENOMIC DNA]</scope>
    <source>
        <strain evidence="1 2">DSM 1288</strain>
    </source>
</reference>
<name>A0ABZ2EVZ5_9FIRM</name>
<proteinExistence type="predicted"/>
<organism evidence="1 2">
    <name type="scientific">Terrisporobacter glycolicus ATCC 14880 = DSM 1288</name>
    <dbReference type="NCBI Taxonomy" id="1121315"/>
    <lineage>
        <taxon>Bacteria</taxon>
        <taxon>Bacillati</taxon>
        <taxon>Bacillota</taxon>
        <taxon>Clostridia</taxon>
        <taxon>Peptostreptococcales</taxon>
        <taxon>Peptostreptococcaceae</taxon>
        <taxon>Terrisporobacter</taxon>
    </lineage>
</organism>
<sequence length="934" mass="109969">MSTPNKIKILQDKINKGIEKYKSEFLLGCIEVDDETYCELLDFSSALINRATFVLKKERYAIISIALVLFAVNEYQNGQFWSEFAKRVNAEESDVNKICKESFEKFCEINGVYFHVGNVNKGYVTSILTHAIIPKSNVNRFLEFLHDIYFKDLEENYIDNEVEELIQYMHRLFTKYLEDDDISLIVQGSKMTIARQQLPKSFRIAFVKATSIVVPIIERLLFYMNQSHYGDVVEYLENDRFDQYFDLYDYYSSKKTIEKSKRGQVVEHIKKFNVAQYQYDNRKIFLQIPKQIIDSDYIENQITLEIYCGDNIIHREDLLLTKSRLFFKSEQTCVEIQQFYPQIVYRINSGNQIIYNSGELLFREFVFFDLDGNEVNPKQLSDETIRVITKKENEVLSDNTQIDIVFESNYRVSTVFLNEESILLINDRILSTNVATIKNEIDSKFKYQGIVIRNTSKVSFDLYSEIPEIRIRIPYMKGIDDFIVTINGSNYHMNKVADCKVKLICDGSGDNLGLVHIRDSVLKSHQPFSIVIREKGSNKIYIEENVFAIGSLYYNFDKDYYYKEKEAKLLTFNSNDIDFNLDLQLPIAINIKENKVFSSIFYLHSVEYEIEIKLPVLSWRIGSINSDMKNSDNIWWENVKDYRLYVKFPNKPSRLNIISNSGYEKLEGKRIGDEVKYSLDHLFQISEQDPITLGIHMNGKEECITNIHFKPAIRDFSVAYYDYRNLTQCLYANWSFLGIGGIEIDVIYFPTQKVIKHYELSNSDHLMDKDITLYYNEYEIEIYQVEEDDFFGECAVKNVLLREKFIVGDPLIVACRNKVLKGNKCISESENFDLSNFYIKNIKFAKKKGYYEATGLYYIKDRYTGDKREWYFTNYNPFIIKPIKQENGRFTFEIVDRDEDGLIYDIKTKYVNPREYGNSSRYKLIDIMIFEIIE</sequence>
<evidence type="ECO:0000313" key="1">
    <source>
        <dbReference type="EMBL" id="WWD83644.1"/>
    </source>
</evidence>
<dbReference type="EMBL" id="CP117523">
    <property type="protein sequence ID" value="WWD83644.1"/>
    <property type="molecule type" value="Genomic_DNA"/>
</dbReference>
<dbReference type="RefSeq" id="WP_027626950.1">
    <property type="nucleotide sequence ID" value="NZ_CP117523.1"/>
</dbReference>
<gene>
    <name evidence="1" type="ORF">TEGL_20570</name>
</gene>
<protein>
    <submittedName>
        <fullName evidence="1">Uncharacterized protein</fullName>
    </submittedName>
</protein>